<comment type="subcellular location">
    <subcellularLocation>
        <location evidence="1">Membrane</location>
        <topology evidence="1">Multi-pass membrane protein</topology>
    </subcellularLocation>
</comment>
<feature type="transmembrane region" description="Helical" evidence="6">
    <location>
        <begin position="233"/>
        <end position="253"/>
    </location>
</feature>
<dbReference type="CDD" id="cd03386">
    <property type="entry name" value="PAP2_Aur1_like"/>
    <property type="match status" value="1"/>
</dbReference>
<dbReference type="EMBL" id="JBHEZZ010000024">
    <property type="protein sequence ID" value="MFC1405828.1"/>
    <property type="molecule type" value="Genomic_DNA"/>
</dbReference>
<feature type="transmembrane region" description="Helical" evidence="6">
    <location>
        <begin position="102"/>
        <end position="121"/>
    </location>
</feature>
<evidence type="ECO:0000256" key="4">
    <source>
        <dbReference type="ARBA" id="ARBA00023136"/>
    </source>
</evidence>
<dbReference type="PANTHER" id="PTHR31310:SF7">
    <property type="entry name" value="PA-PHOSPHATASE RELATED-FAMILY PROTEIN DDB_G0268928"/>
    <property type="match status" value="1"/>
</dbReference>
<keyword evidence="2 6" id="KW-0812">Transmembrane</keyword>
<feature type="transmembrane region" description="Helical" evidence="6">
    <location>
        <begin position="133"/>
        <end position="150"/>
    </location>
</feature>
<feature type="transmembrane region" description="Helical" evidence="6">
    <location>
        <begin position="210"/>
        <end position="227"/>
    </location>
</feature>
<evidence type="ECO:0000256" key="3">
    <source>
        <dbReference type="ARBA" id="ARBA00022989"/>
    </source>
</evidence>
<organism evidence="8 9">
    <name type="scientific">Streptacidiphilus cavernicola</name>
    <dbReference type="NCBI Taxonomy" id="3342716"/>
    <lineage>
        <taxon>Bacteria</taxon>
        <taxon>Bacillati</taxon>
        <taxon>Actinomycetota</taxon>
        <taxon>Actinomycetes</taxon>
        <taxon>Kitasatosporales</taxon>
        <taxon>Streptomycetaceae</taxon>
        <taxon>Streptacidiphilus</taxon>
    </lineage>
</organism>
<evidence type="ECO:0000313" key="8">
    <source>
        <dbReference type="EMBL" id="MFC1405828.1"/>
    </source>
</evidence>
<dbReference type="PANTHER" id="PTHR31310">
    <property type="match status" value="1"/>
</dbReference>
<keyword evidence="3 6" id="KW-1133">Transmembrane helix</keyword>
<feature type="domain" description="Inositolphosphotransferase Aur1/Ipt1" evidence="7">
    <location>
        <begin position="70"/>
        <end position="248"/>
    </location>
</feature>
<reference evidence="8 9" key="1">
    <citation type="submission" date="2024-09" db="EMBL/GenBank/DDBJ databases">
        <authorList>
            <person name="Lee S.D."/>
        </authorList>
    </citation>
    <scope>NUCLEOTIDE SEQUENCE [LARGE SCALE GENOMIC DNA]</scope>
    <source>
        <strain evidence="8 9">N1-5</strain>
    </source>
</reference>
<feature type="transmembrane region" description="Helical" evidence="6">
    <location>
        <begin position="36"/>
        <end position="53"/>
    </location>
</feature>
<evidence type="ECO:0000256" key="1">
    <source>
        <dbReference type="ARBA" id="ARBA00004141"/>
    </source>
</evidence>
<feature type="transmembrane region" description="Helical" evidence="6">
    <location>
        <begin position="184"/>
        <end position="203"/>
    </location>
</feature>
<evidence type="ECO:0000256" key="5">
    <source>
        <dbReference type="SAM" id="MobiDB-lite"/>
    </source>
</evidence>
<sequence>MQNLTLSWQSAGAVGAAVYAASVLTRRSGRVGAGLVLREAATVIGLFALWQFAGQLSVMGTQDAVTRGEWIWNTERTIGLPSEYTLQHWVLPHPWLVQGANYYYATMHFGAMVALLAWVFLRHRESYTWVRTTLILVTAASLAVQLVPVAPPRLLPGGGMVDTALVYGQSVYGTTVAGLQADSYSAMPSVHVAWCVMVAVAVVRISPSRWRWLIVAHPVITVAVVVVTANHFWLDGVAAVVLLLLSYLVQWLARRLLGRRDGDGEGRPPRKVADPRTVSEPVG</sequence>
<feature type="region of interest" description="Disordered" evidence="5">
    <location>
        <begin position="263"/>
        <end position="283"/>
    </location>
</feature>
<proteinExistence type="predicted"/>
<comment type="caution">
    <text evidence="8">The sequence shown here is derived from an EMBL/GenBank/DDBJ whole genome shotgun (WGS) entry which is preliminary data.</text>
</comment>
<keyword evidence="9" id="KW-1185">Reference proteome</keyword>
<dbReference type="RefSeq" id="WP_063757595.1">
    <property type="nucleotide sequence ID" value="NZ_JBHEZZ010000024.1"/>
</dbReference>
<dbReference type="InterPro" id="IPR052185">
    <property type="entry name" value="IPC_Synthase-Related"/>
</dbReference>
<dbReference type="InterPro" id="IPR026841">
    <property type="entry name" value="Aur1/Ipt1"/>
</dbReference>
<evidence type="ECO:0000256" key="2">
    <source>
        <dbReference type="ARBA" id="ARBA00022692"/>
    </source>
</evidence>
<dbReference type="Proteomes" id="UP001592528">
    <property type="component" value="Unassembled WGS sequence"/>
</dbReference>
<evidence type="ECO:0000256" key="6">
    <source>
        <dbReference type="SAM" id="Phobius"/>
    </source>
</evidence>
<name>A0ABV6UWI4_9ACTN</name>
<gene>
    <name evidence="8" type="ORF">ACEZDJ_31515</name>
</gene>
<evidence type="ECO:0000259" key="7">
    <source>
        <dbReference type="Pfam" id="PF14378"/>
    </source>
</evidence>
<protein>
    <submittedName>
        <fullName evidence="8">Phosphatase PAP2 family protein</fullName>
    </submittedName>
</protein>
<keyword evidence="4 6" id="KW-0472">Membrane</keyword>
<accession>A0ABV6UWI4</accession>
<evidence type="ECO:0000313" key="9">
    <source>
        <dbReference type="Proteomes" id="UP001592528"/>
    </source>
</evidence>
<feature type="compositionally biased region" description="Basic and acidic residues" evidence="5">
    <location>
        <begin position="263"/>
        <end position="274"/>
    </location>
</feature>
<feature type="transmembrane region" description="Helical" evidence="6">
    <location>
        <begin position="6"/>
        <end position="24"/>
    </location>
</feature>
<dbReference type="Pfam" id="PF14378">
    <property type="entry name" value="PAP2_3"/>
    <property type="match status" value="1"/>
</dbReference>